<protein>
    <recommendedName>
        <fullName evidence="3">Amidase domain-containing protein</fullName>
    </recommendedName>
</protein>
<sequence>MSKALHQLKKHIDVSNPKTWVVIAAGVAGIVILVETRRRKRRATLLTREGLGAFVERFELLPFPQPPPPASRLLLSGFKFAVTDIFDVKGYVTGFGSTSWKRTHEEATKTAVAVTALLKNGATCVGKTVLDELSFGITGENMDFGSPTNPVLPSHIPGGSSSGSAVAVASQLVDFAIGTDTIGGVRVPASFCGILGYRPSHGTVSTIGVLPSSQSLDTVGWFARDPSILHRVGHILLQINPVEPRRVRNLMIADDLFQLSKVPKQKTVHVVNKVAENLSGFIPTVADPPLKLNSKKAVFSEFHDRAFTLLSIASMSGCCQVTVPLGKHEDFPISVSFIAFHGADKFLLDTVLDMYPSLQEQASITSNSLPLPDTNGDMDASELLKEKGNAAFKGRQWNKAVNYYTEAIKLNETNATYYCNRAAAYLELGCFQQAAEDCSKAILLDKKNVKAYLRRGTARESLLCYKEAAQDFKHALVLEPQNKVANLAEKRLRKLMS</sequence>
<dbReference type="AlphaFoldDB" id="A0AA38ZE95"/>
<reference evidence="4 5" key="1">
    <citation type="journal article" date="2023" name="BMC Biotechnol.">
        <title>Vitis rotundifolia cv Carlos genome sequencing.</title>
        <authorList>
            <person name="Huff M."/>
            <person name="Hulse-Kemp A."/>
            <person name="Scheffler B."/>
            <person name="Youngblood R."/>
            <person name="Simpson S."/>
            <person name="Babiker E."/>
            <person name="Staton M."/>
        </authorList>
    </citation>
    <scope>NUCLEOTIDE SEQUENCE [LARGE SCALE GENOMIC DNA]</scope>
    <source>
        <tissue evidence="4">Leaf</tissue>
    </source>
</reference>
<evidence type="ECO:0000313" key="5">
    <source>
        <dbReference type="Proteomes" id="UP001168098"/>
    </source>
</evidence>
<keyword evidence="2" id="KW-0812">Transmembrane</keyword>
<feature type="repeat" description="TPR" evidence="1">
    <location>
        <begin position="449"/>
        <end position="482"/>
    </location>
</feature>
<evidence type="ECO:0000256" key="2">
    <source>
        <dbReference type="SAM" id="Phobius"/>
    </source>
</evidence>
<dbReference type="SMART" id="SM00028">
    <property type="entry name" value="TPR"/>
    <property type="match status" value="3"/>
</dbReference>
<dbReference type="PROSITE" id="PS50005">
    <property type="entry name" value="TPR"/>
    <property type="match status" value="3"/>
</dbReference>
<keyword evidence="5" id="KW-1185">Reference proteome</keyword>
<comment type="caution">
    <text evidence="4">The sequence shown here is derived from an EMBL/GenBank/DDBJ whole genome shotgun (WGS) entry which is preliminary data.</text>
</comment>
<keyword evidence="1" id="KW-0802">TPR repeat</keyword>
<dbReference type="Pfam" id="PF01425">
    <property type="entry name" value="Amidase"/>
    <property type="match status" value="1"/>
</dbReference>
<dbReference type="Gene3D" id="1.25.40.10">
    <property type="entry name" value="Tetratricopeptide repeat domain"/>
    <property type="match status" value="1"/>
</dbReference>
<keyword evidence="2" id="KW-0472">Membrane</keyword>
<dbReference type="SUPFAM" id="SSF75304">
    <property type="entry name" value="Amidase signature (AS) enzymes"/>
    <property type="match status" value="1"/>
</dbReference>
<feature type="transmembrane region" description="Helical" evidence="2">
    <location>
        <begin position="20"/>
        <end position="36"/>
    </location>
</feature>
<feature type="repeat" description="TPR" evidence="1">
    <location>
        <begin position="381"/>
        <end position="414"/>
    </location>
</feature>
<dbReference type="SUPFAM" id="SSF48452">
    <property type="entry name" value="TPR-like"/>
    <property type="match status" value="1"/>
</dbReference>
<feature type="repeat" description="TPR" evidence="1">
    <location>
        <begin position="415"/>
        <end position="448"/>
    </location>
</feature>
<gene>
    <name evidence="4" type="ORF">PVL29_015734</name>
</gene>
<dbReference type="Pfam" id="PF13414">
    <property type="entry name" value="TPR_11"/>
    <property type="match status" value="1"/>
</dbReference>
<evidence type="ECO:0000256" key="1">
    <source>
        <dbReference type="PROSITE-ProRule" id="PRU00339"/>
    </source>
</evidence>
<dbReference type="PANTHER" id="PTHR46310:SF4">
    <property type="entry name" value="OUTER ENVELOPE PROTEIN 64, MITOCHONDRIAL"/>
    <property type="match status" value="1"/>
</dbReference>
<name>A0AA38ZE95_VITRO</name>
<dbReference type="EMBL" id="JARBHA010000012">
    <property type="protein sequence ID" value="KAJ9686997.1"/>
    <property type="molecule type" value="Genomic_DNA"/>
</dbReference>
<keyword evidence="2" id="KW-1133">Transmembrane helix</keyword>
<accession>A0AA38ZE95</accession>
<dbReference type="InterPro" id="IPR019734">
    <property type="entry name" value="TPR_rpt"/>
</dbReference>
<proteinExistence type="predicted"/>
<feature type="domain" description="Amidase" evidence="3">
    <location>
        <begin position="72"/>
        <end position="225"/>
    </location>
</feature>
<dbReference type="Gene3D" id="3.90.1300.10">
    <property type="entry name" value="Amidase signature (AS) domain"/>
    <property type="match status" value="2"/>
</dbReference>
<dbReference type="InterPro" id="IPR011990">
    <property type="entry name" value="TPR-like_helical_dom_sf"/>
</dbReference>
<dbReference type="Proteomes" id="UP001168098">
    <property type="component" value="Unassembled WGS sequence"/>
</dbReference>
<evidence type="ECO:0000313" key="4">
    <source>
        <dbReference type="EMBL" id="KAJ9686997.1"/>
    </source>
</evidence>
<evidence type="ECO:0000259" key="3">
    <source>
        <dbReference type="Pfam" id="PF01425"/>
    </source>
</evidence>
<organism evidence="4 5">
    <name type="scientific">Vitis rotundifolia</name>
    <name type="common">Muscadine grape</name>
    <dbReference type="NCBI Taxonomy" id="103349"/>
    <lineage>
        <taxon>Eukaryota</taxon>
        <taxon>Viridiplantae</taxon>
        <taxon>Streptophyta</taxon>
        <taxon>Embryophyta</taxon>
        <taxon>Tracheophyta</taxon>
        <taxon>Spermatophyta</taxon>
        <taxon>Magnoliopsida</taxon>
        <taxon>eudicotyledons</taxon>
        <taxon>Gunneridae</taxon>
        <taxon>Pentapetalae</taxon>
        <taxon>rosids</taxon>
        <taxon>Vitales</taxon>
        <taxon>Vitaceae</taxon>
        <taxon>Viteae</taxon>
        <taxon>Vitis</taxon>
    </lineage>
</organism>
<dbReference type="InterPro" id="IPR023631">
    <property type="entry name" value="Amidase_dom"/>
</dbReference>
<dbReference type="InterPro" id="IPR036928">
    <property type="entry name" value="AS_sf"/>
</dbReference>
<dbReference type="PANTHER" id="PTHR46310">
    <property type="entry name" value="AMIDASE 1"/>
    <property type="match status" value="1"/>
</dbReference>